<proteinExistence type="predicted"/>
<protein>
    <submittedName>
        <fullName evidence="1">DUF3617 family protein</fullName>
    </submittedName>
</protein>
<sequence length="215" mass="23478">MKTACSACTSSAASYCFVVNSSMHWFRSCLLLGIVAGSLHGIVSTAQPKAGEPLPARQAGLWEVTLRSDDLQLKRRGQAKAQPQTVRMCTDANAEPVMLFAIVPGQENCREVTTTRRSAEAGGGWDIHSVCFVHDNLVEMRMQLTGDLRTAYQGSFNVTFRDTPMNNTGRMLFEGRKLGACLAQQRAGDMVLPNGITVNVVDDRRRAEAHGEHGH</sequence>
<dbReference type="Proteomes" id="UP000321199">
    <property type="component" value="Chromosome"/>
</dbReference>
<reference evidence="1 2" key="1">
    <citation type="submission" date="2019-07" db="EMBL/GenBank/DDBJ databases">
        <title>Complete genome sequence of Comamonas sp. NLF 7-7 isolated from livestock.</title>
        <authorList>
            <person name="Kim D.H."/>
            <person name="Kim J.G."/>
        </authorList>
    </citation>
    <scope>NUCLEOTIDE SEQUENCE [LARGE SCALE GENOMIC DNA]</scope>
    <source>
        <strain evidence="1 2">NLF 7-7</strain>
    </source>
</reference>
<evidence type="ECO:0000313" key="2">
    <source>
        <dbReference type="Proteomes" id="UP000321199"/>
    </source>
</evidence>
<dbReference type="KEGG" id="cof:FOZ74_09240"/>
<keyword evidence="2" id="KW-1185">Reference proteome</keyword>
<gene>
    <name evidence="1" type="ORF">FOZ74_09240</name>
</gene>
<evidence type="ECO:0000313" key="1">
    <source>
        <dbReference type="EMBL" id="QEA13197.1"/>
    </source>
</evidence>
<dbReference type="Pfam" id="PF12276">
    <property type="entry name" value="DUF3617"/>
    <property type="match status" value="1"/>
</dbReference>
<dbReference type="OrthoDB" id="9181580at2"/>
<dbReference type="EMBL" id="CP042344">
    <property type="protein sequence ID" value="QEA13197.1"/>
    <property type="molecule type" value="Genomic_DNA"/>
</dbReference>
<dbReference type="AlphaFoldDB" id="A0A5B8RZ77"/>
<accession>A0A5B8RZ77</accession>
<dbReference type="InterPro" id="IPR022061">
    <property type="entry name" value="DUF3617"/>
</dbReference>
<name>A0A5B8RZ77_9BURK</name>
<organism evidence="1 2">
    <name type="scientific">Comamonas flocculans</name>
    <dbReference type="NCBI Taxonomy" id="2597701"/>
    <lineage>
        <taxon>Bacteria</taxon>
        <taxon>Pseudomonadati</taxon>
        <taxon>Pseudomonadota</taxon>
        <taxon>Betaproteobacteria</taxon>
        <taxon>Burkholderiales</taxon>
        <taxon>Comamonadaceae</taxon>
        <taxon>Comamonas</taxon>
    </lineage>
</organism>